<sequence length="502" mass="56848">MSSSGLNSLWKLTSWADSAGDKWGYPPPPARTSQCAGQEQYCYQFLFQGDRPRWGQLDQWIHRKMLKNHPYEWNTHFDPHVSTGLPTLEQGKELSWGQFLHRVLEKVAANSTQFRAESTSSIIWNKDEWNSVLGQSKPNKQPLDQFPSGRKLLFVLMCIITGLVKDQNAKPEQFPRRGRLCNIVDTNLNFLEEQWNTWIKDHHNRRKEEGTRCSRVHGYDACQNASIALILSIYKSMKDLCPSCGPYRMNNWIVSASDENAAQGKVYCTIGDSGINCEKSLQDNKLEGILILRDGELTQAARPGVLRVVQKLDERVERIRREEENRNISEIKEGQERSDILGFISASGELQSPSESPKERISPNNGVTKGPELTLPQEARSLDELPSTVPPRVASERESNLGHGLESFSEDSRDSEFRDEDALQTESTGLQQPEEREQYDEVLGSSDLRERFPWALIGGVAGAVFLAVGGGYGLWRIFSRPKRRVQLEVAYRGSVAYGVGYR</sequence>
<feature type="transmembrane region" description="Helical" evidence="2">
    <location>
        <begin position="452"/>
        <end position="475"/>
    </location>
</feature>
<organism evidence="3 4">
    <name type="scientific">Plasmodium inui San Antonio 1</name>
    <dbReference type="NCBI Taxonomy" id="1237626"/>
    <lineage>
        <taxon>Eukaryota</taxon>
        <taxon>Sar</taxon>
        <taxon>Alveolata</taxon>
        <taxon>Apicomplexa</taxon>
        <taxon>Aconoidasida</taxon>
        <taxon>Haemosporida</taxon>
        <taxon>Plasmodiidae</taxon>
        <taxon>Plasmodium</taxon>
        <taxon>Plasmodium (Plasmodium)</taxon>
    </lineage>
</organism>
<evidence type="ECO:0000256" key="2">
    <source>
        <dbReference type="SAM" id="Phobius"/>
    </source>
</evidence>
<gene>
    <name evidence="3" type="ORF">C922_05611</name>
</gene>
<evidence type="ECO:0000256" key="1">
    <source>
        <dbReference type="SAM" id="MobiDB-lite"/>
    </source>
</evidence>
<dbReference type="Proteomes" id="UP000030640">
    <property type="component" value="Unassembled WGS sequence"/>
</dbReference>
<dbReference type="VEuPathDB" id="PlasmoDB:C922_05611"/>
<feature type="region of interest" description="Disordered" evidence="1">
    <location>
        <begin position="348"/>
        <end position="438"/>
    </location>
</feature>
<reference evidence="3 4" key="1">
    <citation type="submission" date="2013-02" db="EMBL/GenBank/DDBJ databases">
        <title>The Genome Sequence of Plasmodium inui San Antonio 1.</title>
        <authorList>
            <consortium name="The Broad Institute Genome Sequencing Platform"/>
            <consortium name="The Broad Institute Genome Sequencing Center for Infectious Disease"/>
            <person name="Neafsey D."/>
            <person name="Cheeseman I."/>
            <person name="Volkman S."/>
            <person name="Adams J."/>
            <person name="Walker B."/>
            <person name="Young S.K."/>
            <person name="Zeng Q."/>
            <person name="Gargeya S."/>
            <person name="Fitzgerald M."/>
            <person name="Haas B."/>
            <person name="Abouelleil A."/>
            <person name="Alvarado L."/>
            <person name="Arachchi H.M."/>
            <person name="Berlin A.M."/>
            <person name="Chapman S.B."/>
            <person name="Dewar J."/>
            <person name="Goldberg J."/>
            <person name="Griggs A."/>
            <person name="Gujja S."/>
            <person name="Hansen M."/>
            <person name="Howarth C."/>
            <person name="Imamovic A."/>
            <person name="Larimer J."/>
            <person name="McCowan C."/>
            <person name="Murphy C."/>
            <person name="Neiman D."/>
            <person name="Pearson M."/>
            <person name="Priest M."/>
            <person name="Roberts A."/>
            <person name="Saif S."/>
            <person name="Shea T."/>
            <person name="Sisk P."/>
            <person name="Sykes S."/>
            <person name="Wortman J."/>
            <person name="Nusbaum C."/>
            <person name="Birren B."/>
        </authorList>
    </citation>
    <scope>NUCLEOTIDE SEQUENCE [LARGE SCALE GENOMIC DNA]</scope>
    <source>
        <strain evidence="3 4">San Antonio 1</strain>
    </source>
</reference>
<keyword evidence="4" id="KW-1185">Reference proteome</keyword>
<name>W6ZSZ8_9APIC</name>
<dbReference type="AlphaFoldDB" id="W6ZSZ8"/>
<keyword evidence="2" id="KW-1133">Transmembrane helix</keyword>
<keyword evidence="2" id="KW-0472">Membrane</keyword>
<dbReference type="EMBL" id="KI965570">
    <property type="protein sequence ID" value="EUD64007.1"/>
    <property type="molecule type" value="Genomic_DNA"/>
</dbReference>
<protein>
    <submittedName>
        <fullName evidence="3">Uncharacterized protein</fullName>
    </submittedName>
</protein>
<dbReference type="GeneID" id="20040885"/>
<accession>W6ZSZ8</accession>
<proteinExistence type="predicted"/>
<dbReference type="RefSeq" id="XP_008819404.1">
    <property type="nucleotide sequence ID" value="XM_008821182.1"/>
</dbReference>
<evidence type="ECO:0000313" key="4">
    <source>
        <dbReference type="Proteomes" id="UP000030640"/>
    </source>
</evidence>
<evidence type="ECO:0000313" key="3">
    <source>
        <dbReference type="EMBL" id="EUD64007.1"/>
    </source>
</evidence>
<keyword evidence="2" id="KW-0812">Transmembrane</keyword>